<accession>A0A976XID0</accession>
<protein>
    <submittedName>
        <fullName evidence="1">Uncharacterized protein</fullName>
    </submittedName>
</protein>
<dbReference type="Proteomes" id="UP000244803">
    <property type="component" value="Chromosome 1"/>
</dbReference>
<evidence type="ECO:0000313" key="1">
    <source>
        <dbReference type="EMBL" id="UVC54108.1"/>
    </source>
</evidence>
<proteinExistence type="predicted"/>
<organism evidence="1 2">
    <name type="scientific">Theileria orientalis</name>
    <dbReference type="NCBI Taxonomy" id="68886"/>
    <lineage>
        <taxon>Eukaryota</taxon>
        <taxon>Sar</taxon>
        <taxon>Alveolata</taxon>
        <taxon>Apicomplexa</taxon>
        <taxon>Aconoidasida</taxon>
        <taxon>Piroplasmida</taxon>
        <taxon>Theileriidae</taxon>
        <taxon>Theileria</taxon>
    </lineage>
</organism>
<reference evidence="1" key="1">
    <citation type="submission" date="2022-07" db="EMBL/GenBank/DDBJ databases">
        <title>Evaluation of T. orientalis genome assembly methods using nanopore sequencing and analysis of variation between genomes.</title>
        <authorList>
            <person name="Yam J."/>
            <person name="Micallef M.L."/>
            <person name="Liu M."/>
            <person name="Djordjevic S.P."/>
            <person name="Bogema D.R."/>
            <person name="Jenkins C."/>
        </authorList>
    </citation>
    <scope>NUCLEOTIDE SEQUENCE</scope>
    <source>
        <strain evidence="1">Fish Creek</strain>
    </source>
</reference>
<name>A0A976XID0_THEOR</name>
<sequence length="183" mass="20704">MVKSTSFLISQQCELINNENDPKRKKRVHNILTEQLNLLNNPSINTDNLISSTTSTTNTSIRPVKPIRAVSTPTKIGVNTQFNKSRSPPSIPSDSNALTKIKKVNKEIKKTNKLDKNFIELLTGENNTVQQEFNPTLKLREQVCQSHVMKSLGGYKFIEGNKFDNFVISILPKMENNNLISKY</sequence>
<dbReference type="AlphaFoldDB" id="A0A976XID0"/>
<gene>
    <name evidence="1" type="ORF">MACJ_003441</name>
</gene>
<dbReference type="EMBL" id="CP056065">
    <property type="protein sequence ID" value="UVC54108.1"/>
    <property type="molecule type" value="Genomic_DNA"/>
</dbReference>
<evidence type="ECO:0000313" key="2">
    <source>
        <dbReference type="Proteomes" id="UP000244803"/>
    </source>
</evidence>